<keyword evidence="1" id="KW-0812">Transmembrane</keyword>
<evidence type="ECO:0000256" key="1">
    <source>
        <dbReference type="SAM" id="Phobius"/>
    </source>
</evidence>
<proteinExistence type="predicted"/>
<keyword evidence="1" id="KW-0472">Membrane</keyword>
<keyword evidence="1" id="KW-1133">Transmembrane helix</keyword>
<feature type="transmembrane region" description="Helical" evidence="1">
    <location>
        <begin position="12"/>
        <end position="33"/>
    </location>
</feature>
<dbReference type="AlphaFoldDB" id="A0A370V8I7"/>
<comment type="caution">
    <text evidence="2">The sequence shown here is derived from an EMBL/GenBank/DDBJ whole genome shotgun (WGS) entry which is preliminary data.</text>
</comment>
<accession>A0A370V8I7</accession>
<evidence type="ECO:0000313" key="3">
    <source>
        <dbReference type="Proteomes" id="UP000254454"/>
    </source>
</evidence>
<gene>
    <name evidence="2" type="ORF">C4A13_04127</name>
</gene>
<dbReference type="Proteomes" id="UP000254454">
    <property type="component" value="Unassembled WGS sequence"/>
</dbReference>
<reference evidence="2 3" key="1">
    <citation type="submission" date="2018-06" db="EMBL/GenBank/DDBJ databases">
        <title>Recombination Drives Gene Content and Phenotype Evolution in Wild Type E. coli Strains.</title>
        <authorList>
            <person name="Field C.M."/>
            <person name="Silander O.K."/>
            <person name="Van Nimwegen E."/>
        </authorList>
    </citation>
    <scope>NUCLEOTIDE SEQUENCE [LARGE SCALE GENOMIC DNA]</scope>
    <source>
        <strain evidence="2 3">SC344</strain>
    </source>
</reference>
<evidence type="ECO:0000313" key="2">
    <source>
        <dbReference type="EMBL" id="RDR27713.1"/>
    </source>
</evidence>
<dbReference type="EMBL" id="QONO01000082">
    <property type="protein sequence ID" value="RDR27713.1"/>
    <property type="molecule type" value="Genomic_DNA"/>
</dbReference>
<name>A0A370V8I7_9ESCH</name>
<organism evidence="2 3">
    <name type="scientific">Escherichia marmotae</name>
    <dbReference type="NCBI Taxonomy" id="1499973"/>
    <lineage>
        <taxon>Bacteria</taxon>
        <taxon>Pseudomonadati</taxon>
        <taxon>Pseudomonadota</taxon>
        <taxon>Gammaproteobacteria</taxon>
        <taxon>Enterobacterales</taxon>
        <taxon>Enterobacteriaceae</taxon>
        <taxon>Escherichia</taxon>
    </lineage>
</organism>
<sequence length="52" mass="6200">MLFSLKNRTAILHFNVIYTIYFYFEYVGINILLKINVNNIHAVNCFINNNVF</sequence>
<protein>
    <submittedName>
        <fullName evidence="2">Uncharacterized protein</fullName>
    </submittedName>
</protein>